<dbReference type="EMBL" id="GBRH01177840">
    <property type="protein sequence ID" value="JAE20056.1"/>
    <property type="molecule type" value="Transcribed_RNA"/>
</dbReference>
<organism evidence="1">
    <name type="scientific">Arundo donax</name>
    <name type="common">Giant reed</name>
    <name type="synonym">Donax arundinaceus</name>
    <dbReference type="NCBI Taxonomy" id="35708"/>
    <lineage>
        <taxon>Eukaryota</taxon>
        <taxon>Viridiplantae</taxon>
        <taxon>Streptophyta</taxon>
        <taxon>Embryophyta</taxon>
        <taxon>Tracheophyta</taxon>
        <taxon>Spermatophyta</taxon>
        <taxon>Magnoliopsida</taxon>
        <taxon>Liliopsida</taxon>
        <taxon>Poales</taxon>
        <taxon>Poaceae</taxon>
        <taxon>PACMAD clade</taxon>
        <taxon>Arundinoideae</taxon>
        <taxon>Arundineae</taxon>
        <taxon>Arundo</taxon>
    </lineage>
</organism>
<protein>
    <submittedName>
        <fullName evidence="1">Uncharacterized protein</fullName>
    </submittedName>
</protein>
<accession>A0A0A9GBY9</accession>
<dbReference type="AlphaFoldDB" id="A0A0A9GBY9"/>
<name>A0A0A9GBY9_ARUDO</name>
<reference evidence="1" key="2">
    <citation type="journal article" date="2015" name="Data Brief">
        <title>Shoot transcriptome of the giant reed, Arundo donax.</title>
        <authorList>
            <person name="Barrero R.A."/>
            <person name="Guerrero F.D."/>
            <person name="Moolhuijzen P."/>
            <person name="Goolsby J.A."/>
            <person name="Tidwell J."/>
            <person name="Bellgard S.E."/>
            <person name="Bellgard M.I."/>
        </authorList>
    </citation>
    <scope>NUCLEOTIDE SEQUENCE</scope>
    <source>
        <tissue evidence="1">Shoot tissue taken approximately 20 cm above the soil surface</tissue>
    </source>
</reference>
<evidence type="ECO:0000313" key="1">
    <source>
        <dbReference type="EMBL" id="JAE20056.1"/>
    </source>
</evidence>
<proteinExistence type="predicted"/>
<sequence length="54" mass="6026">MYYLVKSVESGGLFYLTVPLSEVASLIISMVCGAHCLHYLHLLHLCSKNNLTSR</sequence>
<reference evidence="1" key="1">
    <citation type="submission" date="2014-09" db="EMBL/GenBank/DDBJ databases">
        <authorList>
            <person name="Magalhaes I.L.F."/>
            <person name="Oliveira U."/>
            <person name="Santos F.R."/>
            <person name="Vidigal T.H.D.A."/>
            <person name="Brescovit A.D."/>
            <person name="Santos A.J."/>
        </authorList>
    </citation>
    <scope>NUCLEOTIDE SEQUENCE</scope>
    <source>
        <tissue evidence="1">Shoot tissue taken approximately 20 cm above the soil surface</tissue>
    </source>
</reference>